<sequence length="1062" mass="122130">MKTGDSAHMIKTVVDQRYIILKEINPNSNVYIAQDLKTIEVVAIKLLDLSDTKKQDAAEISEIFKRESEALSQLNHENIIKYVDSGLDGNRNLFYIVTEYVVGENLEEFTKQSNLKIEDLLSVFLKILNGIAEAHSKNILHRDLKPSNILVEGMDSVKIIDFGLSKILGIKYRDSTTTLKDYMTVAYASPEQLARKELTVQSDIYSVGGILYYLLTKNDPPIDKSDIEDKLDNIQCSQNLKNILRNTLKVDVQNRFKSIYELIREVNQEYISVYSKTKTFYLKFTNKIAAELYERGKVNYRSDQHVQDFIQKDLEKSSVFKGDRYYFIVGNSVKYQCRLSEDESHLIITRFFLLENYLKYEEEFNKGINCHVSWKVVNQSKVVPYNDDLTNVLEKVNREKQKRDVRLSRERQNNVLINKWEKYLDEESQLIYRKRNLGIYENFEYVFETNKIQVTVQKIDYQLENGDLIQLTDKKGNQITIGTFDSIEDTNLIISAKSEVELDELSKRGRIGIDVSQSAEVIKRFRRAVRALRFGELLNKNIKDIISDPSKTSVNKDRIIVDYINEKLDESNKEAVKSALATKDLFLIQGPPGTGKTTVITEIVCQILKENPKHKILLASPSHVAVDHAIQSIKGNLTKDKKIIRVGRSDRISKDSQSLLMDIQLEEWVDGVKSTSQDELVKYLSTKYKIKDSQKKAIEKQIQDLSVIETDTKNPLSIFNNNRIQNIVGIIKEWHRRLNSLDEFDEIFAQNASVVASTCTGIASRHVLNDTAFDWVIIDEAARATAPELLLPMIRGKKIILVGDHQQLPPIVGKERSMIRDNDLGIKTSDLEKSLFEELFENISEEAKSILTAQFRMHPTISKLINNIFYPTTNIEARKSAEERKHLLEWAPKSVIWLNTQYLKDNKEEEILNSFKNSSEAQVVLKYLEVIEERYNSFGPKIKVGVISGYDAQKKILTSLINPNDDKWKNIDIMIDNVDAFQGSETDIAIYNVVRCNDQNKIGFLRDERRLNVALSRSKTCLIIVGNAHFALKAKTYKGNPFADIIRFIDEHPQECLMEDIK</sequence>
<dbReference type="SUPFAM" id="SSF56112">
    <property type="entry name" value="Protein kinase-like (PK-like)"/>
    <property type="match status" value="1"/>
</dbReference>
<keyword evidence="6" id="KW-0418">Kinase</keyword>
<evidence type="ECO:0000313" key="6">
    <source>
        <dbReference type="EMBL" id="MBN9901254.1"/>
    </source>
</evidence>
<keyword evidence="1" id="KW-0547">Nucleotide-binding</keyword>
<dbReference type="CDD" id="cd14014">
    <property type="entry name" value="STKc_PknB_like"/>
    <property type="match status" value="1"/>
</dbReference>
<dbReference type="InterPro" id="IPR041679">
    <property type="entry name" value="DNA2/NAM7-like_C"/>
</dbReference>
<dbReference type="InterPro" id="IPR011009">
    <property type="entry name" value="Kinase-like_dom_sf"/>
</dbReference>
<dbReference type="InterPro" id="IPR008271">
    <property type="entry name" value="Ser/Thr_kinase_AS"/>
</dbReference>
<dbReference type="InterPro" id="IPR045055">
    <property type="entry name" value="DNA2/NAM7-like"/>
</dbReference>
<dbReference type="GO" id="GO:0004386">
    <property type="term" value="F:helicase activity"/>
    <property type="evidence" value="ECO:0007669"/>
    <property type="project" value="UniProtKB-KW"/>
</dbReference>
<dbReference type="GO" id="GO:0004672">
    <property type="term" value="F:protein kinase activity"/>
    <property type="evidence" value="ECO:0007669"/>
    <property type="project" value="InterPro"/>
</dbReference>
<dbReference type="FunFam" id="3.40.50.300:FF:000326">
    <property type="entry name" value="P-loop containing nucleoside triphosphate hydrolase"/>
    <property type="match status" value="1"/>
</dbReference>
<proteinExistence type="predicted"/>
<reference evidence="6" key="2">
    <citation type="journal article" date="2021" name="J. Invertebr. Pathol.">
        <title>Molecular characterization of a Bacillus thuringiensis strain from Argentina, toxic against Lepidoptera and Coleoptera, based on its whole-genome and Cry protein analysis.</title>
        <authorList>
            <person name="Nicolas Lazarte J."/>
            <person name="Pia Valacco M."/>
            <person name="Moreno S."/>
            <person name="Salerno G.L."/>
            <person name="Beron C.M."/>
        </authorList>
    </citation>
    <scope>NUCLEOTIDE SEQUENCE</scope>
    <source>
        <strain evidence="6">FCC7</strain>
    </source>
</reference>
<dbReference type="Pfam" id="PF00069">
    <property type="entry name" value="Pkinase"/>
    <property type="match status" value="1"/>
</dbReference>
<comment type="caution">
    <text evidence="6">The sequence shown here is derived from an EMBL/GenBank/DDBJ whole genome shotgun (WGS) entry which is preliminary data.</text>
</comment>
<dbReference type="Pfam" id="PF13087">
    <property type="entry name" value="AAA_12"/>
    <property type="match status" value="1"/>
</dbReference>
<protein>
    <submittedName>
        <fullName evidence="6">Protein kinase</fullName>
    </submittedName>
</protein>
<dbReference type="InterPro" id="IPR027417">
    <property type="entry name" value="P-loop_NTPase"/>
</dbReference>
<keyword evidence="6" id="KW-0808">Transferase</keyword>
<dbReference type="Proteomes" id="UP000775627">
    <property type="component" value="Unassembled WGS sequence"/>
</dbReference>
<evidence type="ECO:0000313" key="7">
    <source>
        <dbReference type="Proteomes" id="UP000775627"/>
    </source>
</evidence>
<dbReference type="InterPro" id="IPR041677">
    <property type="entry name" value="DNA2/NAM7_AAA_11"/>
</dbReference>
<dbReference type="PROSITE" id="PS50011">
    <property type="entry name" value="PROTEIN_KINASE_DOM"/>
    <property type="match status" value="1"/>
</dbReference>
<accession>A0AAW4I0H7</accession>
<feature type="domain" description="Protein kinase" evidence="5">
    <location>
        <begin position="1"/>
        <end position="271"/>
    </location>
</feature>
<evidence type="ECO:0000259" key="5">
    <source>
        <dbReference type="PROSITE" id="PS50011"/>
    </source>
</evidence>
<dbReference type="EMBL" id="VIXF01000003">
    <property type="protein sequence ID" value="MBN9901254.1"/>
    <property type="molecule type" value="Genomic_DNA"/>
</dbReference>
<dbReference type="SMART" id="SM00220">
    <property type="entry name" value="S_TKc"/>
    <property type="match status" value="1"/>
</dbReference>
<name>A0AAW4I0H7_BACTU</name>
<dbReference type="GO" id="GO:0005524">
    <property type="term" value="F:ATP binding"/>
    <property type="evidence" value="ECO:0007669"/>
    <property type="project" value="UniProtKB-KW"/>
</dbReference>
<dbReference type="Pfam" id="PF13086">
    <property type="entry name" value="AAA_11"/>
    <property type="match status" value="1"/>
</dbReference>
<dbReference type="CDD" id="cd18808">
    <property type="entry name" value="SF1_C_Upf1"/>
    <property type="match status" value="1"/>
</dbReference>
<dbReference type="PANTHER" id="PTHR10887">
    <property type="entry name" value="DNA2/NAM7 HELICASE FAMILY"/>
    <property type="match status" value="1"/>
</dbReference>
<keyword evidence="3" id="KW-0347">Helicase</keyword>
<dbReference type="InterPro" id="IPR000719">
    <property type="entry name" value="Prot_kinase_dom"/>
</dbReference>
<dbReference type="Gene3D" id="1.10.510.10">
    <property type="entry name" value="Transferase(Phosphotransferase) domain 1"/>
    <property type="match status" value="1"/>
</dbReference>
<dbReference type="AlphaFoldDB" id="A0AAW4I0H7"/>
<evidence type="ECO:0000256" key="3">
    <source>
        <dbReference type="ARBA" id="ARBA00022806"/>
    </source>
</evidence>
<keyword evidence="2" id="KW-0378">Hydrolase</keyword>
<dbReference type="InterPro" id="IPR047187">
    <property type="entry name" value="SF1_C_Upf1"/>
</dbReference>
<dbReference type="PROSITE" id="PS00108">
    <property type="entry name" value="PROTEIN_KINASE_ST"/>
    <property type="match status" value="1"/>
</dbReference>
<dbReference type="SMART" id="SM00382">
    <property type="entry name" value="AAA"/>
    <property type="match status" value="1"/>
</dbReference>
<evidence type="ECO:0000256" key="1">
    <source>
        <dbReference type="ARBA" id="ARBA00022741"/>
    </source>
</evidence>
<gene>
    <name evidence="6" type="ORF">FME64_28550</name>
</gene>
<dbReference type="RefSeq" id="WP_081395956.1">
    <property type="nucleotide sequence ID" value="NZ_KX258624.1"/>
</dbReference>
<dbReference type="PANTHER" id="PTHR10887:SF495">
    <property type="entry name" value="HELICASE SENATAXIN ISOFORM X1-RELATED"/>
    <property type="match status" value="1"/>
</dbReference>
<dbReference type="InterPro" id="IPR003593">
    <property type="entry name" value="AAA+_ATPase"/>
</dbReference>
<organism evidence="6 7">
    <name type="scientific">Bacillus thuringiensis</name>
    <dbReference type="NCBI Taxonomy" id="1428"/>
    <lineage>
        <taxon>Bacteria</taxon>
        <taxon>Bacillati</taxon>
        <taxon>Bacillota</taxon>
        <taxon>Bacilli</taxon>
        <taxon>Bacillales</taxon>
        <taxon>Bacillaceae</taxon>
        <taxon>Bacillus</taxon>
        <taxon>Bacillus cereus group</taxon>
    </lineage>
</organism>
<dbReference type="GO" id="GO:0005694">
    <property type="term" value="C:chromosome"/>
    <property type="evidence" value="ECO:0007669"/>
    <property type="project" value="UniProtKB-ARBA"/>
</dbReference>
<reference evidence="6" key="1">
    <citation type="submission" date="2019-07" db="EMBL/GenBank/DDBJ databases">
        <authorList>
            <person name="Lazarte J.N."/>
            <person name="Poliero A."/>
            <person name="Beron C."/>
        </authorList>
    </citation>
    <scope>NUCLEOTIDE SEQUENCE</scope>
    <source>
        <strain evidence="6">FCC7</strain>
    </source>
</reference>
<dbReference type="Gene3D" id="3.40.50.300">
    <property type="entry name" value="P-loop containing nucleotide triphosphate hydrolases"/>
    <property type="match status" value="2"/>
</dbReference>
<dbReference type="GO" id="GO:0016787">
    <property type="term" value="F:hydrolase activity"/>
    <property type="evidence" value="ECO:0007669"/>
    <property type="project" value="UniProtKB-KW"/>
</dbReference>
<evidence type="ECO:0000256" key="4">
    <source>
        <dbReference type="ARBA" id="ARBA00022840"/>
    </source>
</evidence>
<keyword evidence="4" id="KW-0067">ATP-binding</keyword>
<evidence type="ECO:0000256" key="2">
    <source>
        <dbReference type="ARBA" id="ARBA00022801"/>
    </source>
</evidence>
<dbReference type="SUPFAM" id="SSF52540">
    <property type="entry name" value="P-loop containing nucleoside triphosphate hydrolases"/>
    <property type="match status" value="1"/>
</dbReference>